<dbReference type="SUPFAM" id="SSF81383">
    <property type="entry name" value="F-box domain"/>
    <property type="match status" value="1"/>
</dbReference>
<dbReference type="Proteomes" id="UP001367316">
    <property type="component" value="Unassembled WGS sequence"/>
</dbReference>
<dbReference type="Gene3D" id="1.20.1280.50">
    <property type="match status" value="1"/>
</dbReference>
<organism evidence="2 3">
    <name type="scientific">Phyllosticta paracitricarpa</name>
    <dbReference type="NCBI Taxonomy" id="2016321"/>
    <lineage>
        <taxon>Eukaryota</taxon>
        <taxon>Fungi</taxon>
        <taxon>Dikarya</taxon>
        <taxon>Ascomycota</taxon>
        <taxon>Pezizomycotina</taxon>
        <taxon>Dothideomycetes</taxon>
        <taxon>Dothideomycetes incertae sedis</taxon>
        <taxon>Botryosphaeriales</taxon>
        <taxon>Phyllostictaceae</taxon>
        <taxon>Phyllosticta</taxon>
    </lineage>
</organism>
<evidence type="ECO:0000313" key="2">
    <source>
        <dbReference type="EMBL" id="KAK7612272.1"/>
    </source>
</evidence>
<protein>
    <recommendedName>
        <fullName evidence="1">F-box domain-containing protein</fullName>
    </recommendedName>
</protein>
<name>A0ABR1NAP4_9PEZI</name>
<feature type="domain" description="F-box" evidence="1">
    <location>
        <begin position="109"/>
        <end position="155"/>
    </location>
</feature>
<comment type="caution">
    <text evidence="2">The sequence shown here is derived from an EMBL/GenBank/DDBJ whole genome shotgun (WGS) entry which is preliminary data.</text>
</comment>
<proteinExistence type="predicted"/>
<sequence>MYLCLELPTYQPTYLPTYLYSSVSTEPRTPTTYHPRHRPPKHSNGRPLVPLLHCACHYSCLVMAHLATLFAQLPGPHARRDALDAILGDLTSYEWRDMTNKLLRRSFRCDVVGSLPVELVALIFQHLPPNAPFLYQTVSRRWRDVLSSSHVISSTLAQWYSDADPKLQGEIQGPLQDVYGTQLLKAEHAWRFQQNKPCCSRRYICSSSRRSYRDYNAACVGDKICWLDNRESGRLLRLCNLRTGEMTAIAGEARESFLLCTLSRSIVAILAPRGFYVYDIANHEKRYFLLPHTGSTNTMALTAGENTVAVGHYRHPRRVADVYLHDAHEQKTRHISVNVPAPPEAPEELSLTALLLNEDRRIVTAFFMALERGQNNEFSDYYGLYCVSYSFDGDQLHSDSAARLTDVNSEGPFLKTPWATDYTKRLYKFESYRNRRTILYFDNHAGHFSHQVVCEKFVLQTPVFEWKGIRYRGACTRNEKCIDECSICKSHVPDGLDLESEDRFRLMFGDERFLVAFADEFCHVYCFDKHIKLPASIQPQRPLPLDVP</sequence>
<dbReference type="InterPro" id="IPR036047">
    <property type="entry name" value="F-box-like_dom_sf"/>
</dbReference>
<reference evidence="2 3" key="1">
    <citation type="submission" date="2024-04" db="EMBL/GenBank/DDBJ databases">
        <title>Phyllosticta paracitricarpa is synonymous to the EU quarantine fungus P. citricarpa based on phylogenomic analyses.</title>
        <authorList>
            <consortium name="Lawrence Berkeley National Laboratory"/>
            <person name="Van ingen-buijs V.A."/>
            <person name="Van westerhoven A.C."/>
            <person name="Haridas S."/>
            <person name="Skiadas P."/>
            <person name="Martin F."/>
            <person name="Groenewald J.Z."/>
            <person name="Crous P.W."/>
            <person name="Seidl M.F."/>
        </authorList>
    </citation>
    <scope>NUCLEOTIDE SEQUENCE [LARGE SCALE GENOMIC DNA]</scope>
    <source>
        <strain evidence="2 3">CBS 141358</strain>
    </source>
</reference>
<dbReference type="SUPFAM" id="SSF82171">
    <property type="entry name" value="DPP6 N-terminal domain-like"/>
    <property type="match status" value="1"/>
</dbReference>
<accession>A0ABR1NAP4</accession>
<gene>
    <name evidence="2" type="ORF">JOL62DRAFT_17991</name>
</gene>
<keyword evidence="3" id="KW-1185">Reference proteome</keyword>
<evidence type="ECO:0000259" key="1">
    <source>
        <dbReference type="PROSITE" id="PS50181"/>
    </source>
</evidence>
<evidence type="ECO:0000313" key="3">
    <source>
        <dbReference type="Proteomes" id="UP001367316"/>
    </source>
</evidence>
<dbReference type="EMBL" id="JBBPBF010000010">
    <property type="protein sequence ID" value="KAK7612272.1"/>
    <property type="molecule type" value="Genomic_DNA"/>
</dbReference>
<dbReference type="PROSITE" id="PS50181">
    <property type="entry name" value="FBOX"/>
    <property type="match status" value="1"/>
</dbReference>
<dbReference type="InterPro" id="IPR001810">
    <property type="entry name" value="F-box_dom"/>
</dbReference>